<sequence length="902" mass="94444">MPTPLRPRDVKADPRRDVDAELRYHLDMRAAEFEAHGMSPDEARRAAAASFGDVDAVEEECVDIREERERVRRVATVRWNLAMDTRYALRTLRRSPLFTIAAVLTLALGIGGAAAVFTLVNGVLLRPLPYADPSRLVMVWSAGDFGGWTSTGMPLSAPDFLDIREQTRALSSIAAFRSSPYTLAGDAAGQGATMVAGVRADPALFRTLGVHPLLGRDLTADDALPGAARVAVIGYDLWQRRFGGDPRIVGRTVTLSGESFSVVGVMPSGFAFPRGAELLAGLQFRPRTELWTPLIFSDQDRAARGTENLAAVARIKPGFSTVDARVDLARIRQALAEEFPKLYGKIGFAAISLAEQAARPVRRGLLMLLGAVGFVLLIACANVANLLVARAARREREFATRAALGATRGRVFLQLVVENATLALTGGVLGLAAATLGTRALLGRLPHDLPRADDVVIDLRVVGVTLAAALLAGVVFAAATTAHAGASVAAAATGVRTTSGRGQRAGRRLLVAAEVALSLVLLVGAGLLTRSFVKLQSIQPGFDARGVMTAGLLAPVVGGFNPQRDGDKWAALFTQYAERLAAQPGIAASGGVSGLPLTGAEEGTNVRVDDRSLEDQPAHTNYSIVVGDYFGAMRIPLLAGRALNAQDGLGSPGAAVVSETFVRKYLPGLSPSQALGHRLGIGFPFGLQGPRAIVGVVGDVKTSSLDADAPAMMYLPIGQVPYPGMSLVARARSGAPTAALPRMRQSLAAVAPTLALSDERPLADVVAASISRQRFALAVTGAFAIVALVLSAVGLYAVIATSVSQRTRELGVRLALGAAPRDVRALVLREGLRVTGFGVVVGLAGAFAAARLLRGQLYDVGIADPLVYVGVAVLTAAVALAATWVPARRATEVDPVLAIRAD</sequence>
<dbReference type="Pfam" id="PF02687">
    <property type="entry name" value="FtsX"/>
    <property type="match status" value="2"/>
</dbReference>
<keyword evidence="4 7" id="KW-1133">Transmembrane helix</keyword>
<organism evidence="10 11">
    <name type="scientific">Gemmatirosa kalamazoonensis</name>
    <dbReference type="NCBI Taxonomy" id="861299"/>
    <lineage>
        <taxon>Bacteria</taxon>
        <taxon>Pseudomonadati</taxon>
        <taxon>Gemmatimonadota</taxon>
        <taxon>Gemmatimonadia</taxon>
        <taxon>Gemmatimonadales</taxon>
        <taxon>Gemmatimonadaceae</taxon>
        <taxon>Gemmatirosa</taxon>
    </lineage>
</organism>
<evidence type="ECO:0000259" key="8">
    <source>
        <dbReference type="Pfam" id="PF02687"/>
    </source>
</evidence>
<dbReference type="eggNOG" id="COG0577">
    <property type="taxonomic scope" value="Bacteria"/>
</dbReference>
<dbReference type="InterPro" id="IPR050250">
    <property type="entry name" value="Macrolide_Exporter_MacB"/>
</dbReference>
<dbReference type="NCBIfam" id="NF038403">
    <property type="entry name" value="perm_prefix_1"/>
    <property type="match status" value="1"/>
</dbReference>
<feature type="transmembrane region" description="Helical" evidence="7">
    <location>
        <begin position="97"/>
        <end position="120"/>
    </location>
</feature>
<dbReference type="InterPro" id="IPR017800">
    <property type="entry name" value="ADOP"/>
</dbReference>
<proteinExistence type="inferred from homology"/>
<evidence type="ECO:0000256" key="3">
    <source>
        <dbReference type="ARBA" id="ARBA00022692"/>
    </source>
</evidence>
<dbReference type="InterPro" id="IPR047928">
    <property type="entry name" value="Perm_prefix_1"/>
</dbReference>
<dbReference type="OrthoDB" id="5933722at2"/>
<dbReference type="EMBL" id="CP007130">
    <property type="protein sequence ID" value="AHG93880.1"/>
    <property type="molecule type" value="Genomic_DNA"/>
</dbReference>
<dbReference type="Pfam" id="PF12704">
    <property type="entry name" value="MacB_PCD"/>
    <property type="match status" value="2"/>
</dbReference>
<feature type="domain" description="MacB-like periplasmic core" evidence="9">
    <location>
        <begin position="99"/>
        <end position="296"/>
    </location>
</feature>
<accession>W0RU86</accession>
<feature type="domain" description="MacB-like periplasmic core" evidence="9">
    <location>
        <begin position="519"/>
        <end position="739"/>
    </location>
</feature>
<dbReference type="InParanoid" id="W0RU86"/>
<reference evidence="10 11" key="1">
    <citation type="journal article" date="2014" name="Genome Announc.">
        <title>Genome Sequence and Methylome of Soil Bacterium Gemmatirosa kalamazoonensis KBS708T, a Member of the Rarely Cultivated Gemmatimonadetes Phylum.</title>
        <authorList>
            <person name="Debruyn J.M."/>
            <person name="Radosevich M."/>
            <person name="Wommack K.E."/>
            <person name="Polson S.W."/>
            <person name="Hauser L.J."/>
            <person name="Fawaz M.N."/>
            <person name="Korlach J."/>
            <person name="Tsai Y.C."/>
        </authorList>
    </citation>
    <scope>NUCLEOTIDE SEQUENCE [LARGE SCALE GENOMIC DNA]</scope>
    <source>
        <strain evidence="10 11">KBS708</strain>
        <plasmid evidence="11">Plasmid 2</plasmid>
    </source>
</reference>
<feature type="transmembrane region" description="Helical" evidence="7">
    <location>
        <begin position="509"/>
        <end position="528"/>
    </location>
</feature>
<keyword evidence="10" id="KW-0614">Plasmid</keyword>
<evidence type="ECO:0000256" key="1">
    <source>
        <dbReference type="ARBA" id="ARBA00004651"/>
    </source>
</evidence>
<dbReference type="GO" id="GO:0022857">
    <property type="term" value="F:transmembrane transporter activity"/>
    <property type="evidence" value="ECO:0007669"/>
    <property type="project" value="TreeGrafter"/>
</dbReference>
<dbReference type="Proteomes" id="UP000019151">
    <property type="component" value="Plasmid 2"/>
</dbReference>
<gene>
    <name evidence="10" type="ORF">J421_6345</name>
</gene>
<dbReference type="AlphaFoldDB" id="W0RU86"/>
<evidence type="ECO:0000256" key="4">
    <source>
        <dbReference type="ARBA" id="ARBA00022989"/>
    </source>
</evidence>
<feature type="transmembrane region" description="Helical" evidence="7">
    <location>
        <begin position="834"/>
        <end position="853"/>
    </location>
</feature>
<evidence type="ECO:0000313" key="10">
    <source>
        <dbReference type="EMBL" id="AHG93880.1"/>
    </source>
</evidence>
<dbReference type="KEGG" id="gba:J421_6345"/>
<evidence type="ECO:0000256" key="7">
    <source>
        <dbReference type="SAM" id="Phobius"/>
    </source>
</evidence>
<feature type="transmembrane region" description="Helical" evidence="7">
    <location>
        <begin position="365"/>
        <end position="388"/>
    </location>
</feature>
<dbReference type="NCBIfam" id="TIGR03434">
    <property type="entry name" value="ADOP"/>
    <property type="match status" value="1"/>
</dbReference>
<feature type="domain" description="ABC3 transporter permease C-terminal" evidence="8">
    <location>
        <begin position="782"/>
        <end position="892"/>
    </location>
</feature>
<dbReference type="RefSeq" id="WP_104023584.1">
    <property type="nucleotide sequence ID" value="NZ_CP007130.1"/>
</dbReference>
<evidence type="ECO:0000256" key="2">
    <source>
        <dbReference type="ARBA" id="ARBA00022475"/>
    </source>
</evidence>
<comment type="similarity">
    <text evidence="6">Belongs to the ABC-4 integral membrane protein family.</text>
</comment>
<dbReference type="InterPro" id="IPR003838">
    <property type="entry name" value="ABC3_permease_C"/>
</dbReference>
<keyword evidence="5 7" id="KW-0472">Membrane</keyword>
<geneLocation type="plasmid" evidence="10 11">
    <name>2</name>
</geneLocation>
<keyword evidence="3 7" id="KW-0812">Transmembrane</keyword>
<feature type="transmembrane region" description="Helical" evidence="7">
    <location>
        <begin position="462"/>
        <end position="488"/>
    </location>
</feature>
<keyword evidence="2" id="KW-1003">Cell membrane</keyword>
<evidence type="ECO:0000259" key="9">
    <source>
        <dbReference type="Pfam" id="PF12704"/>
    </source>
</evidence>
<feature type="transmembrane region" description="Helical" evidence="7">
    <location>
        <begin position="865"/>
        <end position="885"/>
    </location>
</feature>
<comment type="subcellular location">
    <subcellularLocation>
        <location evidence="1">Cell membrane</location>
        <topology evidence="1">Multi-pass membrane protein</topology>
    </subcellularLocation>
</comment>
<evidence type="ECO:0000256" key="5">
    <source>
        <dbReference type="ARBA" id="ARBA00023136"/>
    </source>
</evidence>
<feature type="domain" description="ABC3 transporter permease C-terminal" evidence="8">
    <location>
        <begin position="371"/>
        <end position="482"/>
    </location>
</feature>
<evidence type="ECO:0000313" key="11">
    <source>
        <dbReference type="Proteomes" id="UP000019151"/>
    </source>
</evidence>
<dbReference type="PATRIC" id="fig|861299.3.peg.6418"/>
<dbReference type="PANTHER" id="PTHR30572">
    <property type="entry name" value="MEMBRANE COMPONENT OF TRANSPORTER-RELATED"/>
    <property type="match status" value="1"/>
</dbReference>
<protein>
    <submittedName>
        <fullName evidence="10">Permease</fullName>
    </submittedName>
</protein>
<feature type="transmembrane region" description="Helical" evidence="7">
    <location>
        <begin position="420"/>
        <end position="442"/>
    </location>
</feature>
<dbReference type="GO" id="GO:0005886">
    <property type="term" value="C:plasma membrane"/>
    <property type="evidence" value="ECO:0007669"/>
    <property type="project" value="UniProtKB-SubCell"/>
</dbReference>
<keyword evidence="11" id="KW-1185">Reference proteome</keyword>
<feature type="transmembrane region" description="Helical" evidence="7">
    <location>
        <begin position="775"/>
        <end position="799"/>
    </location>
</feature>
<name>W0RU86_9BACT</name>
<evidence type="ECO:0000256" key="6">
    <source>
        <dbReference type="ARBA" id="ARBA00038076"/>
    </source>
</evidence>
<dbReference type="HOGENOM" id="CLU_009433_1_0_0"/>
<dbReference type="PANTHER" id="PTHR30572:SF4">
    <property type="entry name" value="ABC TRANSPORTER PERMEASE YTRF"/>
    <property type="match status" value="1"/>
</dbReference>
<dbReference type="InterPro" id="IPR025857">
    <property type="entry name" value="MacB_PCD"/>
</dbReference>